<organism evidence="7 8">
    <name type="scientific">Shewanella surugensis</name>
    <dbReference type="NCBI Taxonomy" id="212020"/>
    <lineage>
        <taxon>Bacteria</taxon>
        <taxon>Pseudomonadati</taxon>
        <taxon>Pseudomonadota</taxon>
        <taxon>Gammaproteobacteria</taxon>
        <taxon>Alteromonadales</taxon>
        <taxon>Shewanellaceae</taxon>
        <taxon>Shewanella</taxon>
    </lineage>
</organism>
<evidence type="ECO:0000313" key="7">
    <source>
        <dbReference type="EMBL" id="MCL1123946.1"/>
    </source>
</evidence>
<proteinExistence type="inferred from homology"/>
<dbReference type="InterPro" id="IPR024936">
    <property type="entry name" value="Cyclophilin-type_PPIase"/>
</dbReference>
<dbReference type="Gene3D" id="2.40.100.10">
    <property type="entry name" value="Cyclophilin-like"/>
    <property type="match status" value="1"/>
</dbReference>
<evidence type="ECO:0000256" key="2">
    <source>
        <dbReference type="ARBA" id="ARBA00007365"/>
    </source>
</evidence>
<keyword evidence="8" id="KW-1185">Reference proteome</keyword>
<comment type="catalytic activity">
    <reaction evidence="5">
        <text>[protein]-peptidylproline (omega=180) = [protein]-peptidylproline (omega=0)</text>
        <dbReference type="Rhea" id="RHEA:16237"/>
        <dbReference type="Rhea" id="RHEA-COMP:10747"/>
        <dbReference type="Rhea" id="RHEA-COMP:10748"/>
        <dbReference type="ChEBI" id="CHEBI:83833"/>
        <dbReference type="ChEBI" id="CHEBI:83834"/>
        <dbReference type="EC" id="5.2.1.8"/>
    </reaction>
</comment>
<gene>
    <name evidence="7" type="ORF">L2764_05485</name>
</gene>
<sequence length="165" mass="18007">MITLHTNHGDIQLNLNSEKAPVTVENFLNYAKEGFYDNTIFHRVIDGFMIQGGGFTEDMSQKRCNETIKNEANNGLSNVIGSIAMARTSDPHSATAQFFINISDNTFLDFKAENAQGWGYCVFGEVTAGDDVVSKIKGVSTGNKGMHQDVPLEAVIIEKVSIAEA</sequence>
<dbReference type="PROSITE" id="PS50072">
    <property type="entry name" value="CSA_PPIASE_2"/>
    <property type="match status" value="1"/>
</dbReference>
<accession>A0ABT0L8C2</accession>
<dbReference type="InterPro" id="IPR044665">
    <property type="entry name" value="E_coli_cyclophilin_A-like"/>
</dbReference>
<evidence type="ECO:0000256" key="3">
    <source>
        <dbReference type="ARBA" id="ARBA00023110"/>
    </source>
</evidence>
<evidence type="ECO:0000256" key="5">
    <source>
        <dbReference type="RuleBase" id="RU363019"/>
    </source>
</evidence>
<dbReference type="Pfam" id="PF00160">
    <property type="entry name" value="Pro_isomerase"/>
    <property type="match status" value="1"/>
</dbReference>
<reference evidence="7 8" key="1">
    <citation type="submission" date="2022-01" db="EMBL/GenBank/DDBJ databases">
        <title>Whole genome-based taxonomy of the Shewanellaceae.</title>
        <authorList>
            <person name="Martin-Rodriguez A.J."/>
        </authorList>
    </citation>
    <scope>NUCLEOTIDE SEQUENCE [LARGE SCALE GENOMIC DNA]</scope>
    <source>
        <strain evidence="7 8">DSM 17177</strain>
    </source>
</reference>
<comment type="function">
    <text evidence="1 5">PPIases accelerate the folding of proteins. It catalyzes the cis-trans isomerization of proline imidic peptide bonds in oligopeptides.</text>
</comment>
<evidence type="ECO:0000256" key="1">
    <source>
        <dbReference type="ARBA" id="ARBA00002388"/>
    </source>
</evidence>
<name>A0ABT0L8C2_9GAMM</name>
<dbReference type="EC" id="5.2.1.8" evidence="5"/>
<evidence type="ECO:0000313" key="8">
    <source>
        <dbReference type="Proteomes" id="UP001203423"/>
    </source>
</evidence>
<feature type="domain" description="PPIase cyclophilin-type" evidence="6">
    <location>
        <begin position="1"/>
        <end position="162"/>
    </location>
</feature>
<comment type="caution">
    <text evidence="7">The sequence shown here is derived from an EMBL/GenBank/DDBJ whole genome shotgun (WGS) entry which is preliminary data.</text>
</comment>
<dbReference type="GO" id="GO:0003755">
    <property type="term" value="F:peptidyl-prolyl cis-trans isomerase activity"/>
    <property type="evidence" value="ECO:0007669"/>
    <property type="project" value="UniProtKB-EC"/>
</dbReference>
<dbReference type="InterPro" id="IPR020892">
    <property type="entry name" value="Cyclophilin-type_PPIase_CS"/>
</dbReference>
<dbReference type="SUPFAM" id="SSF50891">
    <property type="entry name" value="Cyclophilin-like"/>
    <property type="match status" value="1"/>
</dbReference>
<dbReference type="PRINTS" id="PR00153">
    <property type="entry name" value="CSAPPISMRASE"/>
</dbReference>
<dbReference type="Proteomes" id="UP001203423">
    <property type="component" value="Unassembled WGS sequence"/>
</dbReference>
<dbReference type="PROSITE" id="PS00170">
    <property type="entry name" value="CSA_PPIASE_1"/>
    <property type="match status" value="1"/>
</dbReference>
<dbReference type="PANTHER" id="PTHR43246">
    <property type="entry name" value="PEPTIDYL-PROLYL CIS-TRANS ISOMERASE CYP38, CHLOROPLASTIC"/>
    <property type="match status" value="1"/>
</dbReference>
<evidence type="ECO:0000259" key="6">
    <source>
        <dbReference type="PROSITE" id="PS50072"/>
    </source>
</evidence>
<protein>
    <recommendedName>
        <fullName evidence="5">Peptidyl-prolyl cis-trans isomerase</fullName>
        <shortName evidence="5">PPIase</shortName>
        <ecNumber evidence="5">5.2.1.8</ecNumber>
    </recommendedName>
</protein>
<dbReference type="PIRSF" id="PIRSF001467">
    <property type="entry name" value="Peptidylpro_ismrse"/>
    <property type="match status" value="1"/>
</dbReference>
<dbReference type="CDD" id="cd01920">
    <property type="entry name" value="cyclophilin_EcCYP_like"/>
    <property type="match status" value="1"/>
</dbReference>
<dbReference type="InterPro" id="IPR029000">
    <property type="entry name" value="Cyclophilin-like_dom_sf"/>
</dbReference>
<dbReference type="RefSeq" id="WP_248939228.1">
    <property type="nucleotide sequence ID" value="NZ_JAKIKS010000014.1"/>
</dbReference>
<dbReference type="EMBL" id="JAKIKS010000014">
    <property type="protein sequence ID" value="MCL1123946.1"/>
    <property type="molecule type" value="Genomic_DNA"/>
</dbReference>
<dbReference type="InterPro" id="IPR002130">
    <property type="entry name" value="Cyclophilin-type_PPIase_dom"/>
</dbReference>
<evidence type="ECO:0000256" key="4">
    <source>
        <dbReference type="ARBA" id="ARBA00023235"/>
    </source>
</evidence>
<comment type="similarity">
    <text evidence="2 5">Belongs to the cyclophilin-type PPIase family.</text>
</comment>
<keyword evidence="4 5" id="KW-0413">Isomerase</keyword>
<keyword evidence="3 5" id="KW-0697">Rotamase</keyword>